<sequence>MVRRAFFPGAGFGTRMKELTKNIPKPLLKVYNIPLIYYSLFWGKYWGIKEAVVNVHYLGDKIREELRGFSEFKLNISEEKPDILGTGGGIRTGIHRYWNLKDDFLVINPDFLFFAAPSFSPWPNEEEKGNFDCILFLAESDPTQSYTGLSLSEGKVSFEKGGYFYLGLSWMKASCLSSISPDKYYDLSDTFRELAAKGRLGGKVFPGTFLDLGEKEFYEAHRNTDFSNRLPKEWISFRDNIK</sequence>
<evidence type="ECO:0000313" key="4">
    <source>
        <dbReference type="EMBL" id="MFB5735463.1"/>
    </source>
</evidence>
<dbReference type="EMBL" id="JBHILJ010000001">
    <property type="protein sequence ID" value="MFB5735463.1"/>
    <property type="molecule type" value="Genomic_DNA"/>
</dbReference>
<evidence type="ECO:0000313" key="5">
    <source>
        <dbReference type="Proteomes" id="UP001580391"/>
    </source>
</evidence>
<reference evidence="4 5" key="1">
    <citation type="submission" date="2024-09" db="EMBL/GenBank/DDBJ databases">
        <title>Taxonomic and Genotyping Characterization of Leptospira Strains isolated from Multiple Sources in Colombia highlights the importance of intermediate species.</title>
        <authorList>
            <person name="Torres Higuera L."/>
            <person name="Rojas Tapias D."/>
            <person name="Jimenez Velasquez S."/>
            <person name="Renjifo Ibanez C."/>
        </authorList>
    </citation>
    <scope>NUCLEOTIDE SEQUENCE [LARGE SCALE GENOMIC DNA]</scope>
    <source>
        <strain evidence="4 5">Lep080</strain>
    </source>
</reference>
<keyword evidence="5" id="KW-1185">Reference proteome</keyword>
<dbReference type="PANTHER" id="PTHR43584">
    <property type="entry name" value="NUCLEOTIDYL TRANSFERASE"/>
    <property type="match status" value="1"/>
</dbReference>
<dbReference type="SUPFAM" id="SSF53448">
    <property type="entry name" value="Nucleotide-diphospho-sugar transferases"/>
    <property type="match status" value="1"/>
</dbReference>
<keyword evidence="1" id="KW-0808">Transferase</keyword>
<evidence type="ECO:0000256" key="2">
    <source>
        <dbReference type="ARBA" id="ARBA00022695"/>
    </source>
</evidence>
<dbReference type="RefSeq" id="WP_375516566.1">
    <property type="nucleotide sequence ID" value="NZ_JBHILI010000001.1"/>
</dbReference>
<feature type="domain" description="Nucleotidyl transferase" evidence="3">
    <location>
        <begin position="10"/>
        <end position="113"/>
    </location>
</feature>
<proteinExistence type="predicted"/>
<accession>A0ABV5BJH5</accession>
<evidence type="ECO:0000259" key="3">
    <source>
        <dbReference type="Pfam" id="PF00483"/>
    </source>
</evidence>
<gene>
    <name evidence="4" type="ORF">ACE5IX_03030</name>
</gene>
<evidence type="ECO:0000256" key="1">
    <source>
        <dbReference type="ARBA" id="ARBA00022679"/>
    </source>
</evidence>
<name>A0ABV5BJH5_9LEPT</name>
<dbReference type="InterPro" id="IPR029044">
    <property type="entry name" value="Nucleotide-diphossugar_trans"/>
</dbReference>
<dbReference type="InterPro" id="IPR005835">
    <property type="entry name" value="NTP_transferase_dom"/>
</dbReference>
<comment type="caution">
    <text evidence="4">The sequence shown here is derived from an EMBL/GenBank/DDBJ whole genome shotgun (WGS) entry which is preliminary data.</text>
</comment>
<dbReference type="InterPro" id="IPR050065">
    <property type="entry name" value="GlmU-like"/>
</dbReference>
<dbReference type="PANTHER" id="PTHR43584:SF8">
    <property type="entry name" value="N-ACETYLMURAMATE ALPHA-1-PHOSPHATE URIDYLYLTRANSFERASE"/>
    <property type="match status" value="1"/>
</dbReference>
<dbReference type="Gene3D" id="3.90.550.10">
    <property type="entry name" value="Spore Coat Polysaccharide Biosynthesis Protein SpsA, Chain A"/>
    <property type="match status" value="1"/>
</dbReference>
<organism evidence="4 5">
    <name type="scientific">Leptospira wolffii</name>
    <dbReference type="NCBI Taxonomy" id="409998"/>
    <lineage>
        <taxon>Bacteria</taxon>
        <taxon>Pseudomonadati</taxon>
        <taxon>Spirochaetota</taxon>
        <taxon>Spirochaetia</taxon>
        <taxon>Leptospirales</taxon>
        <taxon>Leptospiraceae</taxon>
        <taxon>Leptospira</taxon>
    </lineage>
</organism>
<dbReference type="Proteomes" id="UP001580391">
    <property type="component" value="Unassembled WGS sequence"/>
</dbReference>
<protein>
    <submittedName>
        <fullName evidence="4">Sugar phosphate nucleotidyltransferase</fullName>
    </submittedName>
</protein>
<dbReference type="Pfam" id="PF00483">
    <property type="entry name" value="NTP_transferase"/>
    <property type="match status" value="1"/>
</dbReference>
<keyword evidence="2" id="KW-0548">Nucleotidyltransferase</keyword>